<evidence type="ECO:0000313" key="2">
    <source>
        <dbReference type="EMBL" id="EUR76301.1"/>
    </source>
</evidence>
<sequence length="62" mass="7852">MKPFYKFISFYYILNYSNNNVHLYTYIYYDMHILYQTFKSLIKNLLINIFYFMLKTFIMKFA</sequence>
<proteinExistence type="predicted"/>
<organism evidence="2 3">
    <name type="scientific">Plasmodium falciparum (isolate 7G8)</name>
    <dbReference type="NCBI Taxonomy" id="57266"/>
    <lineage>
        <taxon>Eukaryota</taxon>
        <taxon>Sar</taxon>
        <taxon>Alveolata</taxon>
        <taxon>Apicomplexa</taxon>
        <taxon>Aconoidasida</taxon>
        <taxon>Haemosporida</taxon>
        <taxon>Plasmodiidae</taxon>
        <taxon>Plasmodium</taxon>
        <taxon>Plasmodium (Laverania)</taxon>
    </lineage>
</organism>
<dbReference type="AlphaFoldDB" id="W7FJM0"/>
<name>W7FJM0_PLAF8</name>
<accession>W7FJM0</accession>
<feature type="transmembrane region" description="Helical" evidence="1">
    <location>
        <begin position="33"/>
        <end position="54"/>
    </location>
</feature>
<dbReference type="EMBL" id="KE123594">
    <property type="protein sequence ID" value="EUR76301.1"/>
    <property type="molecule type" value="Genomic_DNA"/>
</dbReference>
<protein>
    <submittedName>
        <fullName evidence="2">Uncharacterized protein</fullName>
    </submittedName>
</protein>
<keyword evidence="1" id="KW-1133">Transmembrane helix</keyword>
<keyword evidence="1" id="KW-0812">Transmembrane</keyword>
<dbReference type="Proteomes" id="UP000030688">
    <property type="component" value="Unassembled WGS sequence"/>
</dbReference>
<gene>
    <name evidence="2" type="ORF">PFBG_01222</name>
</gene>
<reference evidence="2 3" key="2">
    <citation type="submission" date="2013-02" db="EMBL/GenBank/DDBJ databases">
        <title>The Genome Sequence of Plasmodium falciparum 7G8.</title>
        <authorList>
            <consortium name="The Broad Institute Genome Sequencing Platform"/>
            <consortium name="The Broad Institute Genome Sequencing Center for Infectious Disease"/>
            <person name="Neafsey D."/>
            <person name="Cheeseman I."/>
            <person name="Volkman S."/>
            <person name="Adams J."/>
            <person name="Walker B."/>
            <person name="Young S.K."/>
            <person name="Zeng Q."/>
            <person name="Gargeya S."/>
            <person name="Fitzgerald M."/>
            <person name="Haas B."/>
            <person name="Abouelleil A."/>
            <person name="Alvarado L."/>
            <person name="Arachchi H.M."/>
            <person name="Berlin A.M."/>
            <person name="Chapman S.B."/>
            <person name="Dewar J."/>
            <person name="Goldberg J."/>
            <person name="Griggs A."/>
            <person name="Gujja S."/>
            <person name="Hansen M."/>
            <person name="Howarth C."/>
            <person name="Imamovic A."/>
            <person name="Larimer J."/>
            <person name="McCowan C."/>
            <person name="Murphy C."/>
            <person name="Neiman D."/>
            <person name="Pearson M."/>
            <person name="Priest M."/>
            <person name="Roberts A."/>
            <person name="Saif S."/>
            <person name="Shea T."/>
            <person name="Sisk P."/>
            <person name="Sykes S."/>
            <person name="Wortman J."/>
            <person name="Nusbaum C."/>
            <person name="Birren B."/>
        </authorList>
    </citation>
    <scope>NUCLEOTIDE SEQUENCE [LARGE SCALE GENOMIC DNA]</scope>
    <source>
        <strain evidence="2 3">7G8</strain>
    </source>
</reference>
<evidence type="ECO:0000256" key="1">
    <source>
        <dbReference type="SAM" id="Phobius"/>
    </source>
</evidence>
<keyword evidence="1" id="KW-0472">Membrane</keyword>
<evidence type="ECO:0000313" key="3">
    <source>
        <dbReference type="Proteomes" id="UP000030688"/>
    </source>
</evidence>
<reference evidence="3" key="1">
    <citation type="submission" date="2007-11" db="EMBL/GenBank/DDBJ databases">
        <authorList>
            <consortium name="The Broad Institute Genome Sequencing Platform"/>
            <person name="Volkman S.K."/>
            <person name="Daily J.P."/>
            <person name="Sarr O."/>
            <person name="Ndiaye D."/>
            <person name="Ndir O."/>
            <person name="Mboup S."/>
            <person name="Lukens A."/>
            <person name="Stange-Thomann N."/>
            <person name="Mauceli E."/>
            <person name="Gnerre S."/>
            <person name="Jaffe D."/>
            <person name="Zainoun J."/>
            <person name="Wiegand R.C."/>
            <person name="Birren B."/>
            <person name="Galagan J."/>
            <person name="Lander E."/>
            <person name="Wirth D.F."/>
        </authorList>
    </citation>
    <scope>NUCLEOTIDE SEQUENCE [LARGE SCALE GENOMIC DNA]</scope>
    <source>
        <strain evidence="3">7G8</strain>
    </source>
</reference>